<feature type="domain" description="Helix-hairpin-helix DNA-binding motif class 1" evidence="2">
    <location>
        <begin position="40"/>
        <end position="59"/>
    </location>
</feature>
<evidence type="ECO:0000313" key="3">
    <source>
        <dbReference type="EMBL" id="BAU57263.1"/>
    </source>
</evidence>
<reference evidence="3" key="1">
    <citation type="submission" date="2016-02" db="EMBL/GenBank/DDBJ databases">
        <title>Halorhodospira halochloris DSM-1059 complete genome, version 2.</title>
        <authorList>
            <person name="Tsukatani Y."/>
        </authorList>
    </citation>
    <scope>NUCLEOTIDE SEQUENCE</scope>
    <source>
        <strain evidence="3">DSM 1059</strain>
    </source>
</reference>
<evidence type="ECO:0000259" key="2">
    <source>
        <dbReference type="SMART" id="SM00278"/>
    </source>
</evidence>
<dbReference type="GO" id="GO:0015627">
    <property type="term" value="C:type II protein secretion system complex"/>
    <property type="evidence" value="ECO:0007669"/>
    <property type="project" value="TreeGrafter"/>
</dbReference>
<dbReference type="EMBL" id="AP017372">
    <property type="protein sequence ID" value="BAU57263.1"/>
    <property type="molecule type" value="Genomic_DNA"/>
</dbReference>
<dbReference type="SMART" id="SM00278">
    <property type="entry name" value="HhH1"/>
    <property type="match status" value="2"/>
</dbReference>
<keyword evidence="1" id="KW-0732">Signal</keyword>
<feature type="chain" id="PRO_5007142893" evidence="1">
    <location>
        <begin position="29"/>
        <end position="96"/>
    </location>
</feature>
<dbReference type="NCBIfam" id="TIGR00426">
    <property type="entry name" value="competence protein ComEA helix-hairpin-helix repeat region"/>
    <property type="match status" value="1"/>
</dbReference>
<dbReference type="Proteomes" id="UP000218890">
    <property type="component" value="Chromosome"/>
</dbReference>
<dbReference type="SUPFAM" id="SSF47781">
    <property type="entry name" value="RuvA domain 2-like"/>
    <property type="match status" value="1"/>
</dbReference>
<dbReference type="Gene3D" id="1.10.150.320">
    <property type="entry name" value="Photosystem II 12 kDa extrinsic protein"/>
    <property type="match status" value="1"/>
</dbReference>
<dbReference type="PANTHER" id="PTHR21180">
    <property type="entry name" value="ENDONUCLEASE/EXONUCLEASE/PHOSPHATASE FAMILY DOMAIN-CONTAINING PROTEIN 1"/>
    <property type="match status" value="1"/>
</dbReference>
<sequence>MSTIIRNTYKALGGAAVVAGSISSLAFAAGNVDINSANAAELTTLTGVGPTLAEAIIEHRDLHGPFNSADDLTKVSGIGPATIARNQESITVGAEE</sequence>
<feature type="domain" description="Helix-hairpin-helix DNA-binding motif class 1" evidence="2">
    <location>
        <begin position="70"/>
        <end position="89"/>
    </location>
</feature>
<accession>A0A110B4R9</accession>
<dbReference type="RefSeq" id="WP_096408074.1">
    <property type="nucleotide sequence ID" value="NZ_AP017372.2"/>
</dbReference>
<evidence type="ECO:0000313" key="4">
    <source>
        <dbReference type="Proteomes" id="UP000218890"/>
    </source>
</evidence>
<dbReference type="KEGG" id="hhk:HH1059_05760"/>
<name>A0A110B4R9_HALHR</name>
<dbReference type="AlphaFoldDB" id="A0A110B4R9"/>
<gene>
    <name evidence="3" type="ORF">HH1059_05760</name>
</gene>
<protein>
    <submittedName>
        <fullName evidence="3">DNA transport competence protein</fullName>
    </submittedName>
</protein>
<dbReference type="GO" id="GO:0015628">
    <property type="term" value="P:protein secretion by the type II secretion system"/>
    <property type="evidence" value="ECO:0007669"/>
    <property type="project" value="TreeGrafter"/>
</dbReference>
<keyword evidence="4" id="KW-1185">Reference proteome</keyword>
<dbReference type="GO" id="GO:0006281">
    <property type="term" value="P:DNA repair"/>
    <property type="evidence" value="ECO:0007669"/>
    <property type="project" value="InterPro"/>
</dbReference>
<dbReference type="InterPro" id="IPR051675">
    <property type="entry name" value="Endo/Exo/Phosphatase_dom_1"/>
</dbReference>
<dbReference type="Pfam" id="PF12836">
    <property type="entry name" value="HHH_3"/>
    <property type="match status" value="1"/>
</dbReference>
<feature type="signal peptide" evidence="1">
    <location>
        <begin position="1"/>
        <end position="28"/>
    </location>
</feature>
<dbReference type="PANTHER" id="PTHR21180:SF32">
    <property type="entry name" value="ENDONUCLEASE_EXONUCLEASE_PHOSPHATASE FAMILY DOMAIN-CONTAINING PROTEIN 1"/>
    <property type="match status" value="1"/>
</dbReference>
<dbReference type="GO" id="GO:0003677">
    <property type="term" value="F:DNA binding"/>
    <property type="evidence" value="ECO:0007669"/>
    <property type="project" value="InterPro"/>
</dbReference>
<proteinExistence type="predicted"/>
<dbReference type="InterPro" id="IPR004509">
    <property type="entry name" value="Competence_ComEA_HhH"/>
</dbReference>
<dbReference type="OrthoDB" id="7510573at2"/>
<dbReference type="InterPro" id="IPR003583">
    <property type="entry name" value="Hlx-hairpin-Hlx_DNA-bd_motif"/>
</dbReference>
<evidence type="ECO:0000256" key="1">
    <source>
        <dbReference type="SAM" id="SignalP"/>
    </source>
</evidence>
<dbReference type="InterPro" id="IPR010994">
    <property type="entry name" value="RuvA_2-like"/>
</dbReference>
<organism evidence="3 4">
    <name type="scientific">Halorhodospira halochloris</name>
    <name type="common">Ectothiorhodospira halochloris</name>
    <dbReference type="NCBI Taxonomy" id="1052"/>
    <lineage>
        <taxon>Bacteria</taxon>
        <taxon>Pseudomonadati</taxon>
        <taxon>Pseudomonadota</taxon>
        <taxon>Gammaproteobacteria</taxon>
        <taxon>Chromatiales</taxon>
        <taxon>Ectothiorhodospiraceae</taxon>
        <taxon>Halorhodospira</taxon>
    </lineage>
</organism>